<evidence type="ECO:0000256" key="1">
    <source>
        <dbReference type="ARBA" id="ARBA00000085"/>
    </source>
</evidence>
<comment type="catalytic activity">
    <reaction evidence="1">
        <text>ATP + protein L-histidine = ADP + protein N-phospho-L-histidine.</text>
        <dbReference type="EC" id="2.7.13.3"/>
    </reaction>
</comment>
<reference evidence="18" key="2">
    <citation type="submission" date="2024-06" db="EMBL/GenBank/DDBJ databases">
        <authorList>
            <person name="Petrova K.O."/>
            <person name="Toshchakov S.V."/>
            <person name="Boltjanskaja Y.V."/>
            <person name="Kevbrin V."/>
        </authorList>
    </citation>
    <scope>NUCLEOTIDE SEQUENCE</scope>
    <source>
        <strain evidence="18">Z-910T</strain>
    </source>
</reference>
<dbReference type="PANTHER" id="PTHR45453:SF1">
    <property type="entry name" value="PHOSPHATE REGULON SENSOR PROTEIN PHOR"/>
    <property type="match status" value="1"/>
</dbReference>
<evidence type="ECO:0000256" key="8">
    <source>
        <dbReference type="ARBA" id="ARBA00022741"/>
    </source>
</evidence>
<dbReference type="InterPro" id="IPR003660">
    <property type="entry name" value="HAMP_dom"/>
</dbReference>
<dbReference type="Gene3D" id="3.30.565.10">
    <property type="entry name" value="Histidine kinase-like ATPase, C-terminal domain"/>
    <property type="match status" value="1"/>
</dbReference>
<dbReference type="GO" id="GO:0016036">
    <property type="term" value="P:cellular response to phosphate starvation"/>
    <property type="evidence" value="ECO:0007669"/>
    <property type="project" value="TreeGrafter"/>
</dbReference>
<proteinExistence type="predicted"/>
<dbReference type="InterPro" id="IPR000700">
    <property type="entry name" value="PAS-assoc_C"/>
</dbReference>
<evidence type="ECO:0000256" key="9">
    <source>
        <dbReference type="ARBA" id="ARBA00022777"/>
    </source>
</evidence>
<protein>
    <recommendedName>
        <fullName evidence="3">histidine kinase</fullName>
        <ecNumber evidence="3">2.7.13.3</ecNumber>
    </recommendedName>
</protein>
<dbReference type="InterPro" id="IPR050351">
    <property type="entry name" value="BphY/WalK/GraS-like"/>
</dbReference>
<evidence type="ECO:0000256" key="13">
    <source>
        <dbReference type="ARBA" id="ARBA00023136"/>
    </source>
</evidence>
<dbReference type="SUPFAM" id="SSF55874">
    <property type="entry name" value="ATPase domain of HSP90 chaperone/DNA topoisomerase II/histidine kinase"/>
    <property type="match status" value="1"/>
</dbReference>
<evidence type="ECO:0000256" key="12">
    <source>
        <dbReference type="ARBA" id="ARBA00023012"/>
    </source>
</evidence>
<feature type="transmembrane region" description="Helical" evidence="14">
    <location>
        <begin position="171"/>
        <end position="191"/>
    </location>
</feature>
<evidence type="ECO:0000256" key="6">
    <source>
        <dbReference type="ARBA" id="ARBA00022679"/>
    </source>
</evidence>
<evidence type="ECO:0000256" key="5">
    <source>
        <dbReference type="ARBA" id="ARBA00022553"/>
    </source>
</evidence>
<dbReference type="PROSITE" id="PS50109">
    <property type="entry name" value="HIS_KIN"/>
    <property type="match status" value="1"/>
</dbReference>
<dbReference type="PRINTS" id="PR00344">
    <property type="entry name" value="BCTRLSENSOR"/>
</dbReference>
<organism evidence="18">
    <name type="scientific">Proteinivorax tanatarense</name>
    <dbReference type="NCBI Taxonomy" id="1260629"/>
    <lineage>
        <taxon>Bacteria</taxon>
        <taxon>Bacillati</taxon>
        <taxon>Bacillota</taxon>
        <taxon>Clostridia</taxon>
        <taxon>Eubacteriales</taxon>
        <taxon>Proteinivoracaceae</taxon>
        <taxon>Proteinivorax</taxon>
    </lineage>
</organism>
<dbReference type="InterPro" id="IPR036890">
    <property type="entry name" value="HATPase_C_sf"/>
</dbReference>
<dbReference type="InterPro" id="IPR035965">
    <property type="entry name" value="PAS-like_dom_sf"/>
</dbReference>
<feature type="transmembrane region" description="Helical" evidence="14">
    <location>
        <begin position="7"/>
        <end position="28"/>
    </location>
</feature>
<dbReference type="InterPro" id="IPR005467">
    <property type="entry name" value="His_kinase_dom"/>
</dbReference>
<evidence type="ECO:0000313" key="18">
    <source>
        <dbReference type="EMBL" id="XBX74890.1"/>
    </source>
</evidence>
<dbReference type="AlphaFoldDB" id="A0AAU7VLD8"/>
<dbReference type="GO" id="GO:0004721">
    <property type="term" value="F:phosphoprotein phosphatase activity"/>
    <property type="evidence" value="ECO:0007669"/>
    <property type="project" value="TreeGrafter"/>
</dbReference>
<evidence type="ECO:0000256" key="3">
    <source>
        <dbReference type="ARBA" id="ARBA00012438"/>
    </source>
</evidence>
<keyword evidence="10 18" id="KW-0067">ATP-binding</keyword>
<dbReference type="SUPFAM" id="SSF103190">
    <property type="entry name" value="Sensory domain-like"/>
    <property type="match status" value="1"/>
</dbReference>
<keyword evidence="11 14" id="KW-1133">Transmembrane helix</keyword>
<keyword evidence="12" id="KW-0902">Two-component regulatory system</keyword>
<keyword evidence="5" id="KW-0597">Phosphoprotein</keyword>
<dbReference type="SUPFAM" id="SSF158472">
    <property type="entry name" value="HAMP domain-like"/>
    <property type="match status" value="1"/>
</dbReference>
<dbReference type="Gene3D" id="1.10.8.500">
    <property type="entry name" value="HAMP domain in histidine kinase"/>
    <property type="match status" value="1"/>
</dbReference>
<keyword evidence="9" id="KW-0418">Kinase</keyword>
<dbReference type="Pfam" id="PF00672">
    <property type="entry name" value="HAMP"/>
    <property type="match status" value="1"/>
</dbReference>
<evidence type="ECO:0000256" key="2">
    <source>
        <dbReference type="ARBA" id="ARBA00004651"/>
    </source>
</evidence>
<dbReference type="InterPro" id="IPR057640">
    <property type="entry name" value="Cache_WalK"/>
</dbReference>
<dbReference type="SUPFAM" id="SSF55785">
    <property type="entry name" value="PYP-like sensor domain (PAS domain)"/>
    <property type="match status" value="1"/>
</dbReference>
<evidence type="ECO:0000256" key="7">
    <source>
        <dbReference type="ARBA" id="ARBA00022692"/>
    </source>
</evidence>
<dbReference type="InterPro" id="IPR004358">
    <property type="entry name" value="Sig_transdc_His_kin-like_C"/>
</dbReference>
<dbReference type="EMBL" id="CP158367">
    <property type="protein sequence ID" value="XBX74890.1"/>
    <property type="molecule type" value="Genomic_DNA"/>
</dbReference>
<dbReference type="InterPro" id="IPR003661">
    <property type="entry name" value="HisK_dim/P_dom"/>
</dbReference>
<dbReference type="Gene3D" id="3.30.450.20">
    <property type="entry name" value="PAS domain"/>
    <property type="match status" value="2"/>
</dbReference>
<dbReference type="CDD" id="cd00075">
    <property type="entry name" value="HATPase"/>
    <property type="match status" value="1"/>
</dbReference>
<evidence type="ECO:0000256" key="11">
    <source>
        <dbReference type="ARBA" id="ARBA00022989"/>
    </source>
</evidence>
<accession>A0AAU7VLD8</accession>
<keyword evidence="13 14" id="KW-0472">Membrane</keyword>
<keyword evidence="6" id="KW-0808">Transferase</keyword>
<dbReference type="Pfam" id="PF02518">
    <property type="entry name" value="HATPase_c"/>
    <property type="match status" value="1"/>
</dbReference>
<dbReference type="EC" id="2.7.13.3" evidence="3"/>
<feature type="domain" description="Histidine kinase" evidence="15">
    <location>
        <begin position="360"/>
        <end position="579"/>
    </location>
</feature>
<dbReference type="Gene3D" id="1.10.287.130">
    <property type="match status" value="1"/>
</dbReference>
<evidence type="ECO:0000259" key="16">
    <source>
        <dbReference type="PROSITE" id="PS50113"/>
    </source>
</evidence>
<dbReference type="Pfam" id="PF23846">
    <property type="entry name" value="Cache_WalK"/>
    <property type="match status" value="1"/>
</dbReference>
<dbReference type="SMART" id="SM00388">
    <property type="entry name" value="HisKA"/>
    <property type="match status" value="1"/>
</dbReference>
<evidence type="ECO:0000256" key="10">
    <source>
        <dbReference type="ARBA" id="ARBA00022840"/>
    </source>
</evidence>
<dbReference type="SMART" id="SM00304">
    <property type="entry name" value="HAMP"/>
    <property type="match status" value="1"/>
</dbReference>
<dbReference type="InterPro" id="IPR036097">
    <property type="entry name" value="HisK_dim/P_sf"/>
</dbReference>
<dbReference type="PROSITE" id="PS50113">
    <property type="entry name" value="PAC"/>
    <property type="match status" value="1"/>
</dbReference>
<keyword evidence="4" id="KW-1003">Cell membrane</keyword>
<comment type="subcellular location">
    <subcellularLocation>
        <location evidence="2">Cell membrane</location>
        <topology evidence="2">Multi-pass membrane protein</topology>
    </subcellularLocation>
</comment>
<dbReference type="GO" id="GO:0000155">
    <property type="term" value="F:phosphorelay sensor kinase activity"/>
    <property type="evidence" value="ECO:0007669"/>
    <property type="project" value="InterPro"/>
</dbReference>
<feature type="domain" description="PAC" evidence="16">
    <location>
        <begin position="304"/>
        <end position="356"/>
    </location>
</feature>
<keyword evidence="7 14" id="KW-0812">Transmembrane</keyword>
<dbReference type="GO" id="GO:0005886">
    <property type="term" value="C:plasma membrane"/>
    <property type="evidence" value="ECO:0007669"/>
    <property type="project" value="UniProtKB-SubCell"/>
</dbReference>
<gene>
    <name evidence="18" type="ORF">PRVXT_002951</name>
</gene>
<name>A0AAU7VLD8_9FIRM</name>
<dbReference type="CDD" id="cd00082">
    <property type="entry name" value="HisKA"/>
    <property type="match status" value="1"/>
</dbReference>
<dbReference type="InterPro" id="IPR003594">
    <property type="entry name" value="HATPase_dom"/>
</dbReference>
<evidence type="ECO:0000256" key="4">
    <source>
        <dbReference type="ARBA" id="ARBA00022475"/>
    </source>
</evidence>
<dbReference type="SUPFAM" id="SSF47384">
    <property type="entry name" value="Homodimeric domain of signal transducing histidine kinase"/>
    <property type="match status" value="1"/>
</dbReference>
<sequence length="588" mass="66673">MIKNIQWKLIIIYILLILFAFQILGVFLTQSIETYYMDDFKQGVRSQVQLLGSFIGRHLWEGSDLETINQLVAEFSQSFHMAEVYILDTEGVVISASSGQERNIGSRVSGHEATRAILGTADEVIRANPETGVRNFFYAWPVEYNNEQVGAIYVISSLESTDYTISTVKNFLITGTLFTVLLTVFLGFFIAKTISKPIEDISNKAEQMAKGNYGVKIDVKSEDEIGQLARKFNNLASRLRHTIGELSSQKRKMEFILQNLTDGVLAYNVKGELIHKNPLADKLLSSHSMDSVFESRETFEQQVKSQEISTKMKKDKEKVLLFNYVPFKSEENNESGVIVVINDITERENLESLRREFVANVSHELRTPLTSVKSYVEALLNGGLEDKEVSQNFLKVIEEETDRMVRLVKDLLMSSRLDFQKENWQLQNIDVNDLIENTLNKLEVQVKEKDHEIVFYPNKNLPEIQGDWDKLQQVIINIVSNSIKYAPNESTVSVKATVDSKSSILISIEDNGFGIPKDDLPRIFERFYRVDKARSRHLGGTGLGLAISKQIIEGHGGKITVESEEGKGTKFQITLPILNHKIRGQQSE</sequence>
<reference evidence="18" key="1">
    <citation type="journal article" date="2013" name="Extremophiles">
        <title>Proteinivorax tanatarense gen. nov., sp. nov., an anaerobic, haloalkaliphilic, proteolytic bacterium isolated from a decaying algal bloom, and proposal of Proteinivoraceae fam. nov.</title>
        <authorList>
            <person name="Kevbrin V."/>
            <person name="Boltyanskaya Y."/>
            <person name="Zhilina T."/>
            <person name="Kolganova T."/>
            <person name="Lavrentjeva E."/>
            <person name="Kuznetsov B."/>
        </authorList>
    </citation>
    <scope>NUCLEOTIDE SEQUENCE</scope>
    <source>
        <strain evidence="18">Z-910T</strain>
    </source>
</reference>
<feature type="domain" description="HAMP" evidence="17">
    <location>
        <begin position="192"/>
        <end position="244"/>
    </location>
</feature>
<evidence type="ECO:0000259" key="15">
    <source>
        <dbReference type="PROSITE" id="PS50109"/>
    </source>
</evidence>
<keyword evidence="8" id="KW-0547">Nucleotide-binding</keyword>
<dbReference type="InterPro" id="IPR029151">
    <property type="entry name" value="Sensor-like_sf"/>
</dbReference>
<dbReference type="Pfam" id="PF00512">
    <property type="entry name" value="HisKA"/>
    <property type="match status" value="1"/>
</dbReference>
<dbReference type="PROSITE" id="PS50885">
    <property type="entry name" value="HAMP"/>
    <property type="match status" value="1"/>
</dbReference>
<dbReference type="GO" id="GO:0005524">
    <property type="term" value="F:ATP binding"/>
    <property type="evidence" value="ECO:0007669"/>
    <property type="project" value="UniProtKB-KW"/>
</dbReference>
<evidence type="ECO:0000259" key="17">
    <source>
        <dbReference type="PROSITE" id="PS50885"/>
    </source>
</evidence>
<dbReference type="FunFam" id="1.10.287.130:FF:000001">
    <property type="entry name" value="Two-component sensor histidine kinase"/>
    <property type="match status" value="1"/>
</dbReference>
<dbReference type="FunFam" id="3.30.565.10:FF:000006">
    <property type="entry name" value="Sensor histidine kinase WalK"/>
    <property type="match status" value="1"/>
</dbReference>
<dbReference type="PANTHER" id="PTHR45453">
    <property type="entry name" value="PHOSPHATE REGULON SENSOR PROTEIN PHOR"/>
    <property type="match status" value="1"/>
</dbReference>
<dbReference type="SMART" id="SM00387">
    <property type="entry name" value="HATPase_c"/>
    <property type="match status" value="1"/>
</dbReference>
<evidence type="ECO:0000256" key="14">
    <source>
        <dbReference type="SAM" id="Phobius"/>
    </source>
</evidence>
<dbReference type="CDD" id="cd06225">
    <property type="entry name" value="HAMP"/>
    <property type="match status" value="1"/>
</dbReference>